<organism evidence="4">
    <name type="scientific">Cladocopium goreaui</name>
    <dbReference type="NCBI Taxonomy" id="2562237"/>
    <lineage>
        <taxon>Eukaryota</taxon>
        <taxon>Sar</taxon>
        <taxon>Alveolata</taxon>
        <taxon>Dinophyceae</taxon>
        <taxon>Suessiales</taxon>
        <taxon>Symbiodiniaceae</taxon>
        <taxon>Cladocopium</taxon>
    </lineage>
</organism>
<dbReference type="EMBL" id="CAMXCT010006623">
    <property type="protein sequence ID" value="CAI4017210.1"/>
    <property type="molecule type" value="Genomic_DNA"/>
</dbReference>
<keyword evidence="5" id="KW-0418">Kinase</keyword>
<evidence type="ECO:0000256" key="2">
    <source>
        <dbReference type="SAM" id="MobiDB-lite"/>
    </source>
</evidence>
<keyword evidence="1" id="KW-0175">Coiled coil</keyword>
<feature type="compositionally biased region" description="Basic and acidic residues" evidence="2">
    <location>
        <begin position="294"/>
        <end position="316"/>
    </location>
</feature>
<dbReference type="InterPro" id="IPR008271">
    <property type="entry name" value="Ser/Thr_kinase_AS"/>
</dbReference>
<proteinExistence type="predicted"/>
<feature type="region of interest" description="Disordered" evidence="2">
    <location>
        <begin position="279"/>
        <end position="349"/>
    </location>
</feature>
<sequence>MPIFRAHTCSTLTVPTSDRRSRSSSNGFRGSSPSAHELRRTSPSSPSSLPASRFSSESRARCGSGSSGLDAFLSSDAVPRRPSSSASRSSLRSTLSSQNLSFSSPLASSPLASPPLAPPSPSSPPSQLRDAKEREFRGSKERDLRSNEKETKDRKGSKEDRESKETKEGIGRGSPSGRGSIQLPHLKPKEPKEPREDEENAARSSLTSQFSMLPRPKTVEARMEAMEGERHEQNSFGGFGGFGFSTTTATTGFGIGFGAPSVPGLTPQEQLVNLFSGATRKGASHSAHGHAPRPRPERLEPDPERPDPESRAEGRPETQVSRPSSKYRYGKTSGRRPPPSPTQTVSQKKIQRLEEGQKIFDLYYWEEILQQEGDGGKVVVCRPKGKDGKDENEAEDKNGRASFRFVMKIKSKEALRQDMHEEQFVRAQVRLLNLKAPPGVIQLQEILEDENFYYVVMDRATGGSFFSSLLEEYRDGTMPASAVCKVARDILETLRHLHKEGILHRDIKPDNMVMHSHSDATGKKLQKVTLIDFDHADAEFSGLGLTQVQHCFGTARFNAPEAFLGFYSAATDLYSVGVIVYLLLTGSMPYPSELFEFPTPGSPSPAANRRWMKQVVAQMEAHQIDWSHPTFREIPDSKDFCQHLLAFNMVDRSATAEEALRHPWICSESFGFSFSRESAGVLAFTWMWRKKWLGIRLRAGEDDLPSDEELMTSFNARLPPEVRLYKERALKAEATLKRADQSIKALGIDLEKSEREQQELREILPPLSPAAVALCWPSEWQAPLLASLCLGLEEVRLFELESLRSLTAEDLRERLAGCRTVAVCCPEGEDLQLRACAGLSTLLEGTPESLQKIVLIADSAASQILPIERHLKRALRERSSNASPLRLNVVRANVSSGEASRTRPTQVLAKMPALVRDAAMGLKAMFGIRSAATLVAEAAEAAFPGQEELPESTSPEALAKVLQFTLRRGIDVPEITVLGSGDVDFDEILLPLVGPELWRLDVPNARRARAWVRGWVEFNYCRGANQNSSAMRKAGLKTPVEVRTSTLGACIKFLPTGSRTPGEGFEGLLEGGLEILVDEATDKRSARMRVRRCAYGWRKRPRESSERAILSRLSRDWQLSEKMRAD</sequence>
<dbReference type="InterPro" id="IPR000719">
    <property type="entry name" value="Prot_kinase_dom"/>
</dbReference>
<comment type="caution">
    <text evidence="4">The sequence shown here is derived from an EMBL/GenBank/DDBJ whole genome shotgun (WGS) entry which is preliminary data.</text>
</comment>
<accession>A0A9P1DVR9</accession>
<dbReference type="Pfam" id="PF00069">
    <property type="entry name" value="Pkinase"/>
    <property type="match status" value="1"/>
</dbReference>
<feature type="domain" description="Protein kinase" evidence="3">
    <location>
        <begin position="366"/>
        <end position="665"/>
    </location>
</feature>
<feature type="region of interest" description="Disordered" evidence="2">
    <location>
        <begin position="1"/>
        <end position="239"/>
    </location>
</feature>
<feature type="compositionally biased region" description="Basic and acidic residues" evidence="2">
    <location>
        <begin position="129"/>
        <end position="170"/>
    </location>
</feature>
<feature type="compositionally biased region" description="Polar residues" evidence="2">
    <location>
        <begin position="202"/>
        <end position="211"/>
    </location>
</feature>
<dbReference type="EMBL" id="CAMXCT030006623">
    <property type="protein sequence ID" value="CAL4804522.1"/>
    <property type="molecule type" value="Genomic_DNA"/>
</dbReference>
<reference evidence="5 6" key="2">
    <citation type="submission" date="2024-05" db="EMBL/GenBank/DDBJ databases">
        <authorList>
            <person name="Chen Y."/>
            <person name="Shah S."/>
            <person name="Dougan E. K."/>
            <person name="Thang M."/>
            <person name="Chan C."/>
        </authorList>
    </citation>
    <scope>NUCLEOTIDE SEQUENCE [LARGE SCALE GENOMIC DNA]</scope>
</reference>
<dbReference type="Proteomes" id="UP001152797">
    <property type="component" value="Unassembled WGS sequence"/>
</dbReference>
<dbReference type="GO" id="GO:0004672">
    <property type="term" value="F:protein kinase activity"/>
    <property type="evidence" value="ECO:0007669"/>
    <property type="project" value="InterPro"/>
</dbReference>
<feature type="compositionally biased region" description="Basic and acidic residues" evidence="2">
    <location>
        <begin position="217"/>
        <end position="233"/>
    </location>
</feature>
<dbReference type="InterPro" id="IPR011009">
    <property type="entry name" value="Kinase-like_dom_sf"/>
</dbReference>
<dbReference type="SMART" id="SM00220">
    <property type="entry name" value="S_TKc"/>
    <property type="match status" value="1"/>
</dbReference>
<evidence type="ECO:0000313" key="6">
    <source>
        <dbReference type="Proteomes" id="UP001152797"/>
    </source>
</evidence>
<evidence type="ECO:0000313" key="4">
    <source>
        <dbReference type="EMBL" id="CAI4017210.1"/>
    </source>
</evidence>
<reference evidence="4" key="1">
    <citation type="submission" date="2022-10" db="EMBL/GenBank/DDBJ databases">
        <authorList>
            <person name="Chen Y."/>
            <person name="Dougan E. K."/>
            <person name="Chan C."/>
            <person name="Rhodes N."/>
            <person name="Thang M."/>
        </authorList>
    </citation>
    <scope>NUCLEOTIDE SEQUENCE</scope>
</reference>
<dbReference type="PROSITE" id="PS00108">
    <property type="entry name" value="PROTEIN_KINASE_ST"/>
    <property type="match status" value="1"/>
</dbReference>
<dbReference type="EMBL" id="CAMXCT020006623">
    <property type="protein sequence ID" value="CAL1170585.1"/>
    <property type="molecule type" value="Genomic_DNA"/>
</dbReference>
<feature type="compositionally biased region" description="Low complexity" evidence="2">
    <location>
        <begin position="23"/>
        <end position="34"/>
    </location>
</feature>
<feature type="compositionally biased region" description="Low complexity" evidence="2">
    <location>
        <begin position="74"/>
        <end position="111"/>
    </location>
</feature>
<feature type="compositionally biased region" description="Low complexity" evidence="2">
    <location>
        <begin position="41"/>
        <end position="57"/>
    </location>
</feature>
<dbReference type="OrthoDB" id="5794026at2759"/>
<evidence type="ECO:0000259" key="3">
    <source>
        <dbReference type="PROSITE" id="PS50011"/>
    </source>
</evidence>
<dbReference type="AlphaFoldDB" id="A0A9P1DVR9"/>
<name>A0A9P1DVR9_9DINO</name>
<dbReference type="PANTHER" id="PTHR24347">
    <property type="entry name" value="SERINE/THREONINE-PROTEIN KINASE"/>
    <property type="match status" value="1"/>
</dbReference>
<evidence type="ECO:0000256" key="1">
    <source>
        <dbReference type="SAM" id="Coils"/>
    </source>
</evidence>
<evidence type="ECO:0000313" key="5">
    <source>
        <dbReference type="EMBL" id="CAL4804522.1"/>
    </source>
</evidence>
<dbReference type="GO" id="GO:0005524">
    <property type="term" value="F:ATP binding"/>
    <property type="evidence" value="ECO:0007669"/>
    <property type="project" value="InterPro"/>
</dbReference>
<dbReference type="PROSITE" id="PS50011">
    <property type="entry name" value="PROTEIN_KINASE_DOM"/>
    <property type="match status" value="1"/>
</dbReference>
<protein>
    <submittedName>
        <fullName evidence="5">Calcium/calmodulin-dependent protein kinase type 1 (CaM kinase I) (MnCaMKI)</fullName>
    </submittedName>
</protein>
<keyword evidence="5" id="KW-0808">Transferase</keyword>
<feature type="coiled-coil region" evidence="1">
    <location>
        <begin position="736"/>
        <end position="763"/>
    </location>
</feature>
<dbReference type="Gene3D" id="1.10.510.10">
    <property type="entry name" value="Transferase(Phosphotransferase) domain 1"/>
    <property type="match status" value="1"/>
</dbReference>
<feature type="compositionally biased region" description="Pro residues" evidence="2">
    <location>
        <begin position="112"/>
        <end position="124"/>
    </location>
</feature>
<dbReference type="Gene3D" id="3.30.200.20">
    <property type="entry name" value="Phosphorylase Kinase, domain 1"/>
    <property type="match status" value="1"/>
</dbReference>
<keyword evidence="6" id="KW-1185">Reference proteome</keyword>
<dbReference type="SUPFAM" id="SSF56112">
    <property type="entry name" value="Protein kinase-like (PK-like)"/>
    <property type="match status" value="1"/>
</dbReference>
<gene>
    <name evidence="4" type="ORF">C1SCF055_LOCUS41872</name>
</gene>